<dbReference type="PANTHER" id="PTHR12956">
    <property type="entry name" value="ALKALINE CERAMIDASE-RELATED"/>
    <property type="match status" value="1"/>
</dbReference>
<proteinExistence type="predicted"/>
<dbReference type="EMBL" id="BAAAPL010000001">
    <property type="protein sequence ID" value="GAA1689182.1"/>
    <property type="molecule type" value="Genomic_DNA"/>
</dbReference>
<name>A0ABP4TKJ4_9MICO</name>
<dbReference type="Pfam" id="PF04765">
    <property type="entry name" value="TOD1_MUCI70"/>
    <property type="match status" value="1"/>
</dbReference>
<feature type="domain" description="TOD1/MUCI70 glycosyltransferase-like" evidence="2">
    <location>
        <begin position="52"/>
        <end position="201"/>
    </location>
</feature>
<dbReference type="InterPro" id="IPR006852">
    <property type="entry name" value="TOD1_MUCI70"/>
</dbReference>
<keyword evidence="4" id="KW-1185">Reference proteome</keyword>
<protein>
    <recommendedName>
        <fullName evidence="2">TOD1/MUCI70 glycosyltransferase-like domain-containing protein</fullName>
    </recommendedName>
</protein>
<evidence type="ECO:0000313" key="3">
    <source>
        <dbReference type="EMBL" id="GAA1689182.1"/>
    </source>
</evidence>
<keyword evidence="1" id="KW-0175">Coiled coil</keyword>
<accession>A0ABP4TKJ4</accession>
<organism evidence="3 4">
    <name type="scientific">Microbacterium sediminicola</name>
    <dbReference type="NCBI Taxonomy" id="415210"/>
    <lineage>
        <taxon>Bacteria</taxon>
        <taxon>Bacillati</taxon>
        <taxon>Actinomycetota</taxon>
        <taxon>Actinomycetes</taxon>
        <taxon>Micrococcales</taxon>
        <taxon>Microbacteriaceae</taxon>
        <taxon>Microbacterium</taxon>
    </lineage>
</organism>
<dbReference type="Proteomes" id="UP001501690">
    <property type="component" value="Unassembled WGS sequence"/>
</dbReference>
<reference evidence="4" key="1">
    <citation type="journal article" date="2019" name="Int. J. Syst. Evol. Microbiol.">
        <title>The Global Catalogue of Microorganisms (GCM) 10K type strain sequencing project: providing services to taxonomists for standard genome sequencing and annotation.</title>
        <authorList>
            <consortium name="The Broad Institute Genomics Platform"/>
            <consortium name="The Broad Institute Genome Sequencing Center for Infectious Disease"/>
            <person name="Wu L."/>
            <person name="Ma J."/>
        </authorList>
    </citation>
    <scope>NUCLEOTIDE SEQUENCE [LARGE SCALE GENOMIC DNA]</scope>
    <source>
        <strain evidence="4">JCM 15577</strain>
    </source>
</reference>
<dbReference type="PANTHER" id="PTHR12956:SF17">
    <property type="entry name" value="OS01G0749100 PROTEIN"/>
    <property type="match status" value="1"/>
</dbReference>
<evidence type="ECO:0000256" key="1">
    <source>
        <dbReference type="SAM" id="Coils"/>
    </source>
</evidence>
<sequence>MPDGTSRKAPVMKTCVYTVLLGGYDALLPQPTAESSDADFLCFTDDPNLTSDTWQIVLVEPRYPQDLHRSSRVYKILGHERLDAYDATLYVDASVLLKRDPVAIVEDWLSLGHDMALVEHSYREQVVDEFDEVVRLNYDDRGRVYEQLLDYADAYPDVLEAKPHWGGMLARRSSPAVAGAMRLWFDHVLRYSRRDQLSLMLALCHGGVNYRSIEIDNFDSELHTWPVIENRKVDKGKAQALASGPLLAEVRRAQRHADELAKELDERAREREELLAQLTRANEDREGSDARAAETDRMLREVQQQFWALQGVRAASRHLAKSLGDAVVRRARRR</sequence>
<feature type="coiled-coil region" evidence="1">
    <location>
        <begin position="250"/>
        <end position="284"/>
    </location>
</feature>
<evidence type="ECO:0000259" key="2">
    <source>
        <dbReference type="Pfam" id="PF04765"/>
    </source>
</evidence>
<comment type="caution">
    <text evidence="3">The sequence shown here is derived from an EMBL/GenBank/DDBJ whole genome shotgun (WGS) entry which is preliminary data.</text>
</comment>
<evidence type="ECO:0000313" key="4">
    <source>
        <dbReference type="Proteomes" id="UP001501690"/>
    </source>
</evidence>
<dbReference type="InterPro" id="IPR048354">
    <property type="entry name" value="TOD1_MUCI70_glycTrfase_dom"/>
</dbReference>
<gene>
    <name evidence="3" type="ORF">GCM10009808_02610</name>
</gene>